<comment type="caution">
    <text evidence="1">The sequence shown here is derived from an EMBL/GenBank/DDBJ whole genome shotgun (WGS) entry which is preliminary data.</text>
</comment>
<organism evidence="1 2">
    <name type="scientific">Clostridium oceanicum</name>
    <dbReference type="NCBI Taxonomy" id="1543"/>
    <lineage>
        <taxon>Bacteria</taxon>
        <taxon>Bacillati</taxon>
        <taxon>Bacillota</taxon>
        <taxon>Clostridia</taxon>
        <taxon>Eubacteriales</taxon>
        <taxon>Clostridiaceae</taxon>
        <taxon>Clostridium</taxon>
    </lineage>
</organism>
<sequence>MANYYDLTLKSVTPLASDTSKIEKVKVYVENASSPVTDLVQADFQLQDSSGSIDSANWTLDTTDATNGNYEIGFNSGNELLNTNYLITKIVKGANESDRLFVDFSQLFDSNGEATYQYNMTTPGEYSFVIDSADGETLNKASANYTFVNPPDATNSSIDPQFTKPYLVQVIPAGGLDVNLLVTLKDSSDNPLAGNSEVSLYANLI</sequence>
<evidence type="ECO:0000313" key="2">
    <source>
        <dbReference type="Proteomes" id="UP001501510"/>
    </source>
</evidence>
<reference evidence="1 2" key="1">
    <citation type="journal article" date="2019" name="Int. J. Syst. Evol. Microbiol.">
        <title>The Global Catalogue of Microorganisms (GCM) 10K type strain sequencing project: providing services to taxonomists for standard genome sequencing and annotation.</title>
        <authorList>
            <consortium name="The Broad Institute Genomics Platform"/>
            <consortium name="The Broad Institute Genome Sequencing Center for Infectious Disease"/>
            <person name="Wu L."/>
            <person name="Ma J."/>
        </authorList>
    </citation>
    <scope>NUCLEOTIDE SEQUENCE [LARGE SCALE GENOMIC DNA]</scope>
    <source>
        <strain evidence="1 2">JCM 1407</strain>
    </source>
</reference>
<dbReference type="RefSeq" id="WP_343761262.1">
    <property type="nucleotide sequence ID" value="NZ_BAAACG010000009.1"/>
</dbReference>
<keyword evidence="2" id="KW-1185">Reference proteome</keyword>
<proteinExistence type="predicted"/>
<accession>A0ABN1JJ82</accession>
<evidence type="ECO:0000313" key="1">
    <source>
        <dbReference type="EMBL" id="GAA0740158.1"/>
    </source>
</evidence>
<dbReference type="EMBL" id="BAAACG010000009">
    <property type="protein sequence ID" value="GAA0740158.1"/>
    <property type="molecule type" value="Genomic_DNA"/>
</dbReference>
<dbReference type="Proteomes" id="UP001501510">
    <property type="component" value="Unassembled WGS sequence"/>
</dbReference>
<name>A0ABN1JJ82_9CLOT</name>
<gene>
    <name evidence="1" type="ORF">GCM10008906_19810</name>
</gene>
<protein>
    <submittedName>
        <fullName evidence="1">Uncharacterized protein</fullName>
    </submittedName>
</protein>